<accession>A0A0C3KXR8</accession>
<evidence type="ECO:0000313" key="2">
    <source>
        <dbReference type="Proteomes" id="UP000054217"/>
    </source>
</evidence>
<reference evidence="1 2" key="1">
    <citation type="submission" date="2014-04" db="EMBL/GenBank/DDBJ databases">
        <authorList>
            <consortium name="DOE Joint Genome Institute"/>
            <person name="Kuo A."/>
            <person name="Kohler A."/>
            <person name="Costa M.D."/>
            <person name="Nagy L.G."/>
            <person name="Floudas D."/>
            <person name="Copeland A."/>
            <person name="Barry K.W."/>
            <person name="Cichocki N."/>
            <person name="Veneault-Fourrey C."/>
            <person name="LaButti K."/>
            <person name="Lindquist E.A."/>
            <person name="Lipzen A."/>
            <person name="Lundell T."/>
            <person name="Morin E."/>
            <person name="Murat C."/>
            <person name="Sun H."/>
            <person name="Tunlid A."/>
            <person name="Henrissat B."/>
            <person name="Grigoriev I.V."/>
            <person name="Hibbett D.S."/>
            <person name="Martin F."/>
            <person name="Nordberg H.P."/>
            <person name="Cantor M.N."/>
            <person name="Hua S.X."/>
        </authorList>
    </citation>
    <scope>NUCLEOTIDE SEQUENCE [LARGE SCALE GENOMIC DNA]</scope>
    <source>
        <strain evidence="1 2">Marx 270</strain>
    </source>
</reference>
<organism evidence="1 2">
    <name type="scientific">Pisolithus tinctorius Marx 270</name>
    <dbReference type="NCBI Taxonomy" id="870435"/>
    <lineage>
        <taxon>Eukaryota</taxon>
        <taxon>Fungi</taxon>
        <taxon>Dikarya</taxon>
        <taxon>Basidiomycota</taxon>
        <taxon>Agaricomycotina</taxon>
        <taxon>Agaricomycetes</taxon>
        <taxon>Agaricomycetidae</taxon>
        <taxon>Boletales</taxon>
        <taxon>Sclerodermatineae</taxon>
        <taxon>Pisolithaceae</taxon>
        <taxon>Pisolithus</taxon>
    </lineage>
</organism>
<reference evidence="2" key="2">
    <citation type="submission" date="2015-01" db="EMBL/GenBank/DDBJ databases">
        <title>Evolutionary Origins and Diversification of the Mycorrhizal Mutualists.</title>
        <authorList>
            <consortium name="DOE Joint Genome Institute"/>
            <consortium name="Mycorrhizal Genomics Consortium"/>
            <person name="Kohler A."/>
            <person name="Kuo A."/>
            <person name="Nagy L.G."/>
            <person name="Floudas D."/>
            <person name="Copeland A."/>
            <person name="Barry K.W."/>
            <person name="Cichocki N."/>
            <person name="Veneault-Fourrey C."/>
            <person name="LaButti K."/>
            <person name="Lindquist E.A."/>
            <person name="Lipzen A."/>
            <person name="Lundell T."/>
            <person name="Morin E."/>
            <person name="Murat C."/>
            <person name="Riley R."/>
            <person name="Ohm R."/>
            <person name="Sun H."/>
            <person name="Tunlid A."/>
            <person name="Henrissat B."/>
            <person name="Grigoriev I.V."/>
            <person name="Hibbett D.S."/>
            <person name="Martin F."/>
        </authorList>
    </citation>
    <scope>NUCLEOTIDE SEQUENCE [LARGE SCALE GENOMIC DNA]</scope>
    <source>
        <strain evidence="2">Marx 270</strain>
    </source>
</reference>
<dbReference type="EMBL" id="KN831945">
    <property type="protein sequence ID" value="KIO14307.1"/>
    <property type="molecule type" value="Genomic_DNA"/>
</dbReference>
<keyword evidence="2" id="KW-1185">Reference proteome</keyword>
<sequence>MRVLSLAMYPADIRAMSTVDFEGLAGVFKKSEWAAVEEVRVVISNKEASSGSASGSTSDKFCSTVLVIM</sequence>
<dbReference type="Proteomes" id="UP000054217">
    <property type="component" value="Unassembled WGS sequence"/>
</dbReference>
<dbReference type="HOGENOM" id="CLU_2776953_0_0_1"/>
<name>A0A0C3KXR8_PISTI</name>
<evidence type="ECO:0000313" key="1">
    <source>
        <dbReference type="EMBL" id="KIO14307.1"/>
    </source>
</evidence>
<dbReference type="STRING" id="870435.A0A0C3KXR8"/>
<dbReference type="AlphaFoldDB" id="A0A0C3KXR8"/>
<proteinExistence type="predicted"/>
<protein>
    <submittedName>
        <fullName evidence="1">Uncharacterized protein</fullName>
    </submittedName>
</protein>
<gene>
    <name evidence="1" type="ORF">M404DRAFT_473399</name>
</gene>
<dbReference type="InParanoid" id="A0A0C3KXR8"/>
<dbReference type="OrthoDB" id="2789810at2759"/>